<evidence type="ECO:0000313" key="3">
    <source>
        <dbReference type="Proteomes" id="UP000183454"/>
    </source>
</evidence>
<proteinExistence type="predicted"/>
<dbReference type="InterPro" id="IPR027417">
    <property type="entry name" value="P-loop_NTPase"/>
</dbReference>
<dbReference type="PANTHER" id="PTHR10605">
    <property type="entry name" value="HEPARAN SULFATE SULFOTRANSFERASE"/>
    <property type="match status" value="1"/>
</dbReference>
<evidence type="ECO:0000313" key="2">
    <source>
        <dbReference type="EMBL" id="SDW46461.1"/>
    </source>
</evidence>
<dbReference type="GO" id="GO:0008146">
    <property type="term" value="F:sulfotransferase activity"/>
    <property type="evidence" value="ECO:0007669"/>
    <property type="project" value="InterPro"/>
</dbReference>
<dbReference type="AlphaFoldDB" id="A0A1H2TRF6"/>
<keyword evidence="1 2" id="KW-0808">Transferase</keyword>
<dbReference type="Pfam" id="PF13469">
    <property type="entry name" value="Sulfotransfer_3"/>
    <property type="match status" value="1"/>
</dbReference>
<dbReference type="Proteomes" id="UP000183454">
    <property type="component" value="Unassembled WGS sequence"/>
</dbReference>
<dbReference type="Gene3D" id="3.40.50.300">
    <property type="entry name" value="P-loop containing nucleotide triphosphate hydrolases"/>
    <property type="match status" value="1"/>
</dbReference>
<reference evidence="2 3" key="1">
    <citation type="submission" date="2016-10" db="EMBL/GenBank/DDBJ databases">
        <authorList>
            <person name="de Groot N.N."/>
        </authorList>
    </citation>
    <scope>NUCLEOTIDE SEQUENCE [LARGE SCALE GENOMIC DNA]</scope>
    <source>
        <strain evidence="2 3">Nm110</strain>
    </source>
</reference>
<sequence>MQTNRQMTQLSRFPDFFVIGAPRCGTTSFCRYLTRNPQICFSQPKETYFFSRLGNDLSENELRRNYLDRYFAHYNADCRVVGEGTVTYLYQPEAIKWIQHFNPSARFIVLVRDPLAMLPSYHQRLRYLLQEDEPDFEKAWTLQLTRARGDNVPKLCLDARLLAYSEIAKFGAQVQQLYSIVGRERTHVIVFDDLVTDPLDVYRRALEFLHVDYDGQTHFERKYQSRMYRYRWLQQLLYLPVIRHGKVVDILRRRLSNYNQDGSKRRSLIRQVAAWNTIAQSPAPLTPQMTAIVRETLQADVHLLSQLLDRDLSSWLTRKKDHVAYRFLPHWDRKTSAPARTGNRPLQKSVTKSL</sequence>
<dbReference type="EMBL" id="FNNH01000012">
    <property type="protein sequence ID" value="SDW46461.1"/>
    <property type="molecule type" value="Genomic_DNA"/>
</dbReference>
<name>A0A1H2TRF6_9PROT</name>
<gene>
    <name evidence="2" type="ORF">SAMN05421882_101232</name>
</gene>
<organism evidence="2 3">
    <name type="scientific">Nitrosomonas communis</name>
    <dbReference type="NCBI Taxonomy" id="44574"/>
    <lineage>
        <taxon>Bacteria</taxon>
        <taxon>Pseudomonadati</taxon>
        <taxon>Pseudomonadota</taxon>
        <taxon>Betaproteobacteria</taxon>
        <taxon>Nitrosomonadales</taxon>
        <taxon>Nitrosomonadaceae</taxon>
        <taxon>Nitrosomonas</taxon>
    </lineage>
</organism>
<evidence type="ECO:0000256" key="1">
    <source>
        <dbReference type="ARBA" id="ARBA00022679"/>
    </source>
</evidence>
<accession>A0A1H2TRF6</accession>
<protein>
    <submittedName>
        <fullName evidence="2">Sulfotransferase family protein</fullName>
    </submittedName>
</protein>
<dbReference type="SUPFAM" id="SSF52540">
    <property type="entry name" value="P-loop containing nucleoside triphosphate hydrolases"/>
    <property type="match status" value="1"/>
</dbReference>
<dbReference type="RefSeq" id="WP_083340187.1">
    <property type="nucleotide sequence ID" value="NZ_FNNH01000012.1"/>
</dbReference>
<dbReference type="PANTHER" id="PTHR10605:SF56">
    <property type="entry name" value="BIFUNCTIONAL HEPARAN SULFATE N-DEACETYLASE_N-SULFOTRANSFERASE"/>
    <property type="match status" value="1"/>
</dbReference>
<dbReference type="InterPro" id="IPR037359">
    <property type="entry name" value="NST/OST"/>
</dbReference>